<dbReference type="InterPro" id="IPR006442">
    <property type="entry name" value="Antitoxin_Phd/YefM"/>
</dbReference>
<comment type="function">
    <text evidence="2">Antitoxin component of a type II toxin-antitoxin (TA) system.</text>
</comment>
<evidence type="ECO:0000313" key="4">
    <source>
        <dbReference type="Proteomes" id="UP000318093"/>
    </source>
</evidence>
<sequence length="102" mass="11753">MEGAVKIRSAGVREAKAHLSRLLRDVQQGREWIITEHGRPIAKVVPIEKVRLSLEERIRRLQDEGVIEPAPRDVRRLPAPLPIKDGLAQRWLQEDRDRRPGT</sequence>
<dbReference type="InterPro" id="IPR051416">
    <property type="entry name" value="phD-YefM_TA_antitoxins"/>
</dbReference>
<organism evidence="3 4">
    <name type="scientific">Candidatus Segetimicrobium genomatis</name>
    <dbReference type="NCBI Taxonomy" id="2569760"/>
    <lineage>
        <taxon>Bacteria</taxon>
        <taxon>Bacillati</taxon>
        <taxon>Candidatus Sysuimicrobiota</taxon>
        <taxon>Candidatus Sysuimicrobiia</taxon>
        <taxon>Candidatus Sysuimicrobiales</taxon>
        <taxon>Candidatus Segetimicrobiaceae</taxon>
        <taxon>Candidatus Segetimicrobium</taxon>
    </lineage>
</organism>
<dbReference type="Pfam" id="PF02604">
    <property type="entry name" value="PhdYeFM_antitox"/>
    <property type="match status" value="1"/>
</dbReference>
<dbReference type="NCBIfam" id="TIGR01552">
    <property type="entry name" value="phd_fam"/>
    <property type="match status" value="1"/>
</dbReference>
<dbReference type="PANTHER" id="PTHR35377">
    <property type="entry name" value="ANTITOXIN VAPB49-RELATED-RELATED"/>
    <property type="match status" value="1"/>
</dbReference>
<evidence type="ECO:0000256" key="1">
    <source>
        <dbReference type="ARBA" id="ARBA00009981"/>
    </source>
</evidence>
<proteinExistence type="inferred from homology"/>
<dbReference type="InterPro" id="IPR036165">
    <property type="entry name" value="YefM-like_sf"/>
</dbReference>
<dbReference type="SUPFAM" id="SSF143120">
    <property type="entry name" value="YefM-like"/>
    <property type="match status" value="1"/>
</dbReference>
<reference evidence="3 4" key="1">
    <citation type="journal article" date="2019" name="Nat. Microbiol.">
        <title>Mediterranean grassland soil C-N compound turnover is dependent on rainfall and depth, and is mediated by genomically divergent microorganisms.</title>
        <authorList>
            <person name="Diamond S."/>
            <person name="Andeer P.F."/>
            <person name="Li Z."/>
            <person name="Crits-Christoph A."/>
            <person name="Burstein D."/>
            <person name="Anantharaman K."/>
            <person name="Lane K.R."/>
            <person name="Thomas B.C."/>
            <person name="Pan C."/>
            <person name="Northen T.R."/>
            <person name="Banfield J.F."/>
        </authorList>
    </citation>
    <scope>NUCLEOTIDE SEQUENCE [LARGE SCALE GENOMIC DNA]</scope>
    <source>
        <strain evidence="3">NP_6</strain>
    </source>
</reference>
<comment type="caution">
    <text evidence="3">The sequence shown here is derived from an EMBL/GenBank/DDBJ whole genome shotgun (WGS) entry which is preliminary data.</text>
</comment>
<comment type="similarity">
    <text evidence="1 2">Belongs to the phD/YefM antitoxin family.</text>
</comment>
<accession>A0A537JG69</accession>
<dbReference type="AlphaFoldDB" id="A0A537JG69"/>
<evidence type="ECO:0000256" key="2">
    <source>
        <dbReference type="RuleBase" id="RU362080"/>
    </source>
</evidence>
<dbReference type="EMBL" id="VBAN01000156">
    <property type="protein sequence ID" value="TMI82537.1"/>
    <property type="molecule type" value="Genomic_DNA"/>
</dbReference>
<dbReference type="Gene3D" id="3.40.1620.10">
    <property type="entry name" value="YefM-like domain"/>
    <property type="match status" value="1"/>
</dbReference>
<protein>
    <recommendedName>
        <fullName evidence="2">Antitoxin</fullName>
    </recommendedName>
</protein>
<name>A0A537JG69_9BACT</name>
<gene>
    <name evidence="3" type="ORF">E6H03_05375</name>
</gene>
<dbReference type="Proteomes" id="UP000318093">
    <property type="component" value="Unassembled WGS sequence"/>
</dbReference>
<evidence type="ECO:0000313" key="3">
    <source>
        <dbReference type="EMBL" id="TMI82537.1"/>
    </source>
</evidence>